<dbReference type="Pfam" id="PF04411">
    <property type="entry name" value="PDDEXK_7"/>
    <property type="match status" value="1"/>
</dbReference>
<sequence length="792" mass="93157">MDLFHSGNRKTLVQLENDEFNLFVIGEDPREKISILKNNLNQPATIKIFQEDNNTILKTITDYGDLVLNPGNTMMPCFFENGQYQLVLEKKQNKDSNYDIFHSGIRITEDFQSIGGSLIGIIDFSSDIGYTGIDIFKDGVKLLNLVLEVFPSKLDYYKDYQELIMEINEEVASLAFKFIDKTYLTGKLVDTEHQTNTEFLSILDIIFDDLEAALKRIVNSFKHNVITYESLTNIHKAKRVSNKTKKYIRTHGDSLIKSEKGFININNSLYYTPKLIEEKKVTTIDIFENRFVKYMIQQTIKRLKSIEIYLDPNDERENNTLIFIRKKIKILEIYLNNYFQDISDLTGNKSMSLVFQMAPGYREMYKKYIMLNKGLDLGDDLFKITPKKLYSLYEMWCYIKIHKILCDLGYEVEEYGILQYKDSGMYLSLLQDSQSKMVYRNDKNKLELWYNKSYSMPTTDQRPDTVLHIRNLNDEDNRTYIFDAKYRISVDNGKIGPMVEDINVMHRYRDAIVSKMNDEFHYKYDTFGAYVMFPYGNEEDFLNHKFYKSIEEVNVGAFPMLPGSTKLITKHLERIVNQSHLEAKSERISIDEYDDYAKFKLENVMVVNVKDKRHFQAYKDHRFYHIPEKRLSNVRLGVEYLAFYQSKKSFGDEGGIKYFAKIDSIVRYRRGECKELPARRGTENEQYLRFNLDSIQEINHIEPIQAGTQLVSYTTLYLLKNAENMHELKLKSNLEIEVYKKLKEIANSKGYTIRKEHDKYIINKNTIEIIEGKVIRINGKITNLRNMEKLID</sequence>
<reference evidence="2 3" key="1">
    <citation type="submission" date="2016-10" db="EMBL/GenBank/DDBJ databases">
        <authorList>
            <person name="Varghese N."/>
            <person name="Submissions S."/>
        </authorList>
    </citation>
    <scope>NUCLEOTIDE SEQUENCE [LARGE SCALE GENOMIC DNA]</scope>
    <source>
        <strain evidence="2 3">NLAE-zl-C224</strain>
    </source>
</reference>
<accession>A0ABY0QJ75</accession>
<keyword evidence="3" id="KW-1185">Reference proteome</keyword>
<evidence type="ECO:0000313" key="3">
    <source>
        <dbReference type="Proteomes" id="UP000198811"/>
    </source>
</evidence>
<evidence type="ECO:0000313" key="2">
    <source>
        <dbReference type="EMBL" id="SDK95041.1"/>
    </source>
</evidence>
<dbReference type="Pfam" id="PF09823">
    <property type="entry name" value="DUF2357"/>
    <property type="match status" value="1"/>
</dbReference>
<dbReference type="Proteomes" id="UP000198811">
    <property type="component" value="Unassembled WGS sequence"/>
</dbReference>
<dbReference type="EMBL" id="FNGL01000003">
    <property type="protein sequence ID" value="SDK95041.1"/>
    <property type="molecule type" value="Genomic_DNA"/>
</dbReference>
<dbReference type="InterPro" id="IPR007505">
    <property type="entry name" value="PDDEXK_7"/>
</dbReference>
<dbReference type="RefSeq" id="WP_176760126.1">
    <property type="nucleotide sequence ID" value="NZ_FNGL01000003.1"/>
</dbReference>
<proteinExistence type="predicted"/>
<organism evidence="2 3">
    <name type="scientific">Clostridium cochlearium</name>
    <dbReference type="NCBI Taxonomy" id="1494"/>
    <lineage>
        <taxon>Bacteria</taxon>
        <taxon>Bacillati</taxon>
        <taxon>Bacillota</taxon>
        <taxon>Clostridia</taxon>
        <taxon>Eubacteriales</taxon>
        <taxon>Clostridiaceae</taxon>
        <taxon>Clostridium</taxon>
    </lineage>
</organism>
<protein>
    <recommendedName>
        <fullName evidence="1">DUF2357 domain-containing protein</fullName>
    </recommendedName>
</protein>
<comment type="caution">
    <text evidence="2">The sequence shown here is derived from an EMBL/GenBank/DDBJ whole genome shotgun (WGS) entry which is preliminary data.</text>
</comment>
<name>A0ABY0QJ75_CLOCO</name>
<dbReference type="InterPro" id="IPR018633">
    <property type="entry name" value="DUF2357"/>
</dbReference>
<feature type="domain" description="DUF2357" evidence="1">
    <location>
        <begin position="119"/>
        <end position="368"/>
    </location>
</feature>
<evidence type="ECO:0000259" key="1">
    <source>
        <dbReference type="Pfam" id="PF09823"/>
    </source>
</evidence>
<gene>
    <name evidence="2" type="ORF">SAMN05216497_10323</name>
</gene>